<evidence type="ECO:0000313" key="3">
    <source>
        <dbReference type="Proteomes" id="UP000823775"/>
    </source>
</evidence>
<reference evidence="2 3" key="1">
    <citation type="journal article" date="2021" name="BMC Genomics">
        <title>Datura genome reveals duplications of psychoactive alkaloid biosynthetic genes and high mutation rate following tissue culture.</title>
        <authorList>
            <person name="Rajewski A."/>
            <person name="Carter-House D."/>
            <person name="Stajich J."/>
            <person name="Litt A."/>
        </authorList>
    </citation>
    <scope>NUCLEOTIDE SEQUENCE [LARGE SCALE GENOMIC DNA]</scope>
    <source>
        <strain evidence="2">AR-01</strain>
    </source>
</reference>
<keyword evidence="3" id="KW-1185">Reference proteome</keyword>
<organism evidence="2 3">
    <name type="scientific">Datura stramonium</name>
    <name type="common">Jimsonweed</name>
    <name type="synonym">Common thornapple</name>
    <dbReference type="NCBI Taxonomy" id="4076"/>
    <lineage>
        <taxon>Eukaryota</taxon>
        <taxon>Viridiplantae</taxon>
        <taxon>Streptophyta</taxon>
        <taxon>Embryophyta</taxon>
        <taxon>Tracheophyta</taxon>
        <taxon>Spermatophyta</taxon>
        <taxon>Magnoliopsida</taxon>
        <taxon>eudicotyledons</taxon>
        <taxon>Gunneridae</taxon>
        <taxon>Pentapetalae</taxon>
        <taxon>asterids</taxon>
        <taxon>lamiids</taxon>
        <taxon>Solanales</taxon>
        <taxon>Solanaceae</taxon>
        <taxon>Solanoideae</taxon>
        <taxon>Datureae</taxon>
        <taxon>Datura</taxon>
    </lineage>
</organism>
<evidence type="ECO:0000313" key="2">
    <source>
        <dbReference type="EMBL" id="MCD7449848.1"/>
    </source>
</evidence>
<feature type="region of interest" description="Disordered" evidence="1">
    <location>
        <begin position="78"/>
        <end position="99"/>
    </location>
</feature>
<dbReference type="EMBL" id="JACEIK010000108">
    <property type="protein sequence ID" value="MCD7449848.1"/>
    <property type="molecule type" value="Genomic_DNA"/>
</dbReference>
<protein>
    <submittedName>
        <fullName evidence="2">Uncharacterized protein</fullName>
    </submittedName>
</protein>
<dbReference type="Proteomes" id="UP000823775">
    <property type="component" value="Unassembled WGS sequence"/>
</dbReference>
<sequence length="139" mass="15192">MLVTNLCRNASVPEIARIDEYRWANQVMDIINIQDEMNSKLKKRKRDPIITHISKVAMALDPYTRDDIAIEISTPASTKTLSSSSGTLVAPQPTQSFSGAQMIQVEDDGTSSRTLEEANIATTTSVLPATIRSGRSVTP</sequence>
<comment type="caution">
    <text evidence="2">The sequence shown here is derived from an EMBL/GenBank/DDBJ whole genome shotgun (WGS) entry which is preliminary data.</text>
</comment>
<evidence type="ECO:0000256" key="1">
    <source>
        <dbReference type="SAM" id="MobiDB-lite"/>
    </source>
</evidence>
<feature type="compositionally biased region" description="Low complexity" evidence="1">
    <location>
        <begin position="78"/>
        <end position="87"/>
    </location>
</feature>
<proteinExistence type="predicted"/>
<gene>
    <name evidence="2" type="ORF">HAX54_001890</name>
</gene>
<name>A0ABS8RTH0_DATST</name>
<accession>A0ABS8RTH0</accession>